<feature type="transmembrane region" description="Helical" evidence="1">
    <location>
        <begin position="224"/>
        <end position="243"/>
    </location>
</feature>
<sequence length="252" mass="26106">METARLSFGLAAAVLIPLGLAWQGPRPWRTVVFTLAYGLYAAAPYAREGRAWLALGVAVLVSLGCVLWKHPAGMPQLGVTVTLPLMAGRLARTRRASVGVLVAAVALTVWSAGTTVAPLSKDLFLSDRAAVFLSAALISVFGGGALAKAATGPVRQEILALPDSRERRAAVEFMSAGRAIGLLERGLLFTFLAAGRPEAAALVLAAKSLARVPTNDHGKHASEYFLIGTLASVIASLAMGMAARSAVGLPVL</sequence>
<feature type="transmembrane region" description="Helical" evidence="1">
    <location>
        <begin position="96"/>
        <end position="117"/>
    </location>
</feature>
<keyword evidence="3" id="KW-1185">Reference proteome</keyword>
<proteinExistence type="predicted"/>
<reference evidence="2 3" key="1">
    <citation type="submission" date="2017-08" db="EMBL/GenBank/DDBJ databases">
        <title>Complete Genome Sequence of Streptomyces formicae KY5, the formicamycin producer.</title>
        <authorList>
            <person name="Holmes N.A."/>
            <person name="Devine R."/>
            <person name="Qin Z."/>
            <person name="Seipke R.F."/>
            <person name="Wilkinson B."/>
            <person name="Hutchings M.I."/>
        </authorList>
    </citation>
    <scope>NUCLEOTIDE SEQUENCE [LARGE SCALE GENOMIC DNA]</scope>
    <source>
        <strain evidence="2 3">KY5</strain>
    </source>
</reference>
<accession>A0A291QE71</accession>
<gene>
    <name evidence="2" type="ORF">KY5_4788</name>
</gene>
<dbReference type="KEGG" id="sfk:KY5_4788"/>
<dbReference type="Proteomes" id="UP000221011">
    <property type="component" value="Chromosome"/>
</dbReference>
<organism evidence="2 3">
    <name type="scientific">Streptomyces formicae</name>
    <dbReference type="NCBI Taxonomy" id="1616117"/>
    <lineage>
        <taxon>Bacteria</taxon>
        <taxon>Bacillati</taxon>
        <taxon>Actinomycetota</taxon>
        <taxon>Actinomycetes</taxon>
        <taxon>Kitasatosporales</taxon>
        <taxon>Streptomycetaceae</taxon>
        <taxon>Streptomyces</taxon>
    </lineage>
</organism>
<evidence type="ECO:0000313" key="3">
    <source>
        <dbReference type="Proteomes" id="UP000221011"/>
    </source>
</evidence>
<keyword evidence="1" id="KW-0812">Transmembrane</keyword>
<keyword evidence="1" id="KW-1133">Transmembrane helix</keyword>
<evidence type="ECO:0000256" key="1">
    <source>
        <dbReference type="SAM" id="Phobius"/>
    </source>
</evidence>
<dbReference type="RefSeq" id="WP_098244240.1">
    <property type="nucleotide sequence ID" value="NZ_CP022685.1"/>
</dbReference>
<dbReference type="EMBL" id="CP022685">
    <property type="protein sequence ID" value="ATL29806.1"/>
    <property type="molecule type" value="Genomic_DNA"/>
</dbReference>
<feature type="transmembrane region" description="Helical" evidence="1">
    <location>
        <begin position="129"/>
        <end position="147"/>
    </location>
</feature>
<name>A0A291QE71_9ACTN</name>
<evidence type="ECO:0000313" key="2">
    <source>
        <dbReference type="EMBL" id="ATL29806.1"/>
    </source>
</evidence>
<protein>
    <submittedName>
        <fullName evidence="2">Uncharacterized protein</fullName>
    </submittedName>
</protein>
<dbReference type="AlphaFoldDB" id="A0A291QE71"/>
<feature type="transmembrane region" description="Helical" evidence="1">
    <location>
        <begin position="51"/>
        <end position="68"/>
    </location>
</feature>
<keyword evidence="1" id="KW-0472">Membrane</keyword>